<dbReference type="Pfam" id="PF05795">
    <property type="entry name" value="Plasmodium_Vir"/>
    <property type="match status" value="2"/>
</dbReference>
<accession>A0A1A9AIC8</accession>
<dbReference type="EMBL" id="FLRD01000925">
    <property type="protein sequence ID" value="SBT55914.1"/>
    <property type="molecule type" value="Genomic_DNA"/>
</dbReference>
<keyword evidence="1" id="KW-1133">Transmembrane helix</keyword>
<dbReference type="InterPro" id="IPR008780">
    <property type="entry name" value="Plasmodium_Vir"/>
</dbReference>
<protein>
    <submittedName>
        <fullName evidence="2">PIR Superfamily Protein</fullName>
    </submittedName>
</protein>
<feature type="transmembrane region" description="Helical" evidence="1">
    <location>
        <begin position="226"/>
        <end position="244"/>
    </location>
</feature>
<evidence type="ECO:0000256" key="1">
    <source>
        <dbReference type="SAM" id="Phobius"/>
    </source>
</evidence>
<evidence type="ECO:0000313" key="2">
    <source>
        <dbReference type="EMBL" id="SBT55914.1"/>
    </source>
</evidence>
<keyword evidence="1" id="KW-0472">Membrane</keyword>
<sequence length="302" mass="35733">MKEIKEEEQIPSKFYKELEEGSITSTLDALSTTKSIINVYCNHSSVRTLLAKCLRNIELIRKKYSNSVTKRCRDINYWTDENIEKNSSNEEFKEVDICLTTLFNEIKWNKGDRNGICKRETSTYSSEIKKLRKDLDDFCEIRNNLRCTILEEFKECVKYNSYIEKKKNEFLVKKHLCKDNSCVIDDKCSLSNVDVTFPSINCYELHNVKKENQKEPIATNYSSLEIGFFLILSFLAIFLIYLFLSKMTPLGSLIRNYLIRRNIIKKKMNEEEYDELLQYSFDSQPSDSVRREYYVDYTSLRN</sequence>
<keyword evidence="3" id="KW-1185">Reference proteome</keyword>
<reference evidence="3" key="1">
    <citation type="submission" date="2016-05" db="EMBL/GenBank/DDBJ databases">
        <authorList>
            <person name="Naeem Raeece"/>
        </authorList>
    </citation>
    <scope>NUCLEOTIDE SEQUENCE [LARGE SCALE GENOMIC DNA]</scope>
</reference>
<keyword evidence="1" id="KW-0812">Transmembrane</keyword>
<name>A0A1A9AIC8_PLAOA</name>
<organism evidence="2 3">
    <name type="scientific">Plasmodium ovale wallikeri</name>
    <dbReference type="NCBI Taxonomy" id="864142"/>
    <lineage>
        <taxon>Eukaryota</taxon>
        <taxon>Sar</taxon>
        <taxon>Alveolata</taxon>
        <taxon>Apicomplexa</taxon>
        <taxon>Aconoidasida</taxon>
        <taxon>Haemosporida</taxon>
        <taxon>Plasmodiidae</taxon>
        <taxon>Plasmodium</taxon>
        <taxon>Plasmodium (Plasmodium)</taxon>
    </lineage>
</organism>
<proteinExistence type="predicted"/>
<dbReference type="AlphaFoldDB" id="A0A1A9AIC8"/>
<evidence type="ECO:0000313" key="3">
    <source>
        <dbReference type="Proteomes" id="UP000078555"/>
    </source>
</evidence>
<gene>
    <name evidence="2" type="ORF">POVWA1_073200</name>
</gene>
<dbReference type="Proteomes" id="UP000078555">
    <property type="component" value="Unassembled WGS sequence"/>
</dbReference>